<sequence>MKVRKNTAVNAARPGTIRAMRISPNLWIRGWSGPVGSVETRSEPPVTAMELREMSVTTAEETAELLAGHNEDDDESYFIEYAIQKEIINRNRCPPGRRLLSQVAFQPETNTTTNSNQQPTKDFPVINFIHTTGPHWPPSRKREEAQALENLRKRVEQSKLTKANQITDNGGSASTSSIQIDSKQLEQLDNRPKLLKKDK</sequence>
<reference evidence="2" key="1">
    <citation type="journal article" date="2023" name="bioRxiv">
        <title>Scaffold-level genome assemblies of two parasitoid biocontrol wasps reveal the parthenogenesis mechanism and an associated novel virus.</title>
        <authorList>
            <person name="Inwood S."/>
            <person name="Skelly J."/>
            <person name="Guhlin J."/>
            <person name="Harrop T."/>
            <person name="Goldson S."/>
            <person name="Dearden P."/>
        </authorList>
    </citation>
    <scope>NUCLEOTIDE SEQUENCE</scope>
    <source>
        <strain evidence="2">Irish</strain>
        <tissue evidence="2">Whole body</tissue>
    </source>
</reference>
<dbReference type="EMBL" id="JAQQBS010000002">
    <property type="protein sequence ID" value="KAK0172057.1"/>
    <property type="molecule type" value="Genomic_DNA"/>
</dbReference>
<evidence type="ECO:0000256" key="1">
    <source>
        <dbReference type="SAM" id="MobiDB-lite"/>
    </source>
</evidence>
<comment type="caution">
    <text evidence="2">The sequence shown here is derived from an EMBL/GenBank/DDBJ whole genome shotgun (WGS) entry which is preliminary data.</text>
</comment>
<organism evidence="2 3">
    <name type="scientific">Microctonus aethiopoides</name>
    <dbReference type="NCBI Taxonomy" id="144406"/>
    <lineage>
        <taxon>Eukaryota</taxon>
        <taxon>Metazoa</taxon>
        <taxon>Ecdysozoa</taxon>
        <taxon>Arthropoda</taxon>
        <taxon>Hexapoda</taxon>
        <taxon>Insecta</taxon>
        <taxon>Pterygota</taxon>
        <taxon>Neoptera</taxon>
        <taxon>Endopterygota</taxon>
        <taxon>Hymenoptera</taxon>
        <taxon>Apocrita</taxon>
        <taxon>Ichneumonoidea</taxon>
        <taxon>Braconidae</taxon>
        <taxon>Euphorinae</taxon>
        <taxon>Microctonus</taxon>
    </lineage>
</organism>
<evidence type="ECO:0000313" key="2">
    <source>
        <dbReference type="EMBL" id="KAK0172057.1"/>
    </source>
</evidence>
<feature type="compositionally biased region" description="Basic and acidic residues" evidence="1">
    <location>
        <begin position="183"/>
        <end position="199"/>
    </location>
</feature>
<gene>
    <name evidence="2" type="ORF">PV328_005426</name>
</gene>
<keyword evidence="3" id="KW-1185">Reference proteome</keyword>
<feature type="region of interest" description="Disordered" evidence="1">
    <location>
        <begin position="154"/>
        <end position="199"/>
    </location>
</feature>
<accession>A0AA39FLX4</accession>
<feature type="compositionally biased region" description="Polar residues" evidence="1">
    <location>
        <begin position="160"/>
        <end position="182"/>
    </location>
</feature>
<dbReference type="Proteomes" id="UP001168990">
    <property type="component" value="Unassembled WGS sequence"/>
</dbReference>
<dbReference type="AlphaFoldDB" id="A0AA39FLX4"/>
<name>A0AA39FLX4_9HYME</name>
<protein>
    <submittedName>
        <fullName evidence="2">Uncharacterized protein</fullName>
    </submittedName>
</protein>
<proteinExistence type="predicted"/>
<reference evidence="2" key="2">
    <citation type="submission" date="2023-03" db="EMBL/GenBank/DDBJ databases">
        <authorList>
            <person name="Inwood S.N."/>
            <person name="Skelly J.G."/>
            <person name="Guhlin J."/>
            <person name="Harrop T.W.R."/>
            <person name="Goldson S.G."/>
            <person name="Dearden P.K."/>
        </authorList>
    </citation>
    <scope>NUCLEOTIDE SEQUENCE</scope>
    <source>
        <strain evidence="2">Irish</strain>
        <tissue evidence="2">Whole body</tissue>
    </source>
</reference>
<evidence type="ECO:0000313" key="3">
    <source>
        <dbReference type="Proteomes" id="UP001168990"/>
    </source>
</evidence>